<evidence type="ECO:0000313" key="2">
    <source>
        <dbReference type="Proteomes" id="UP000257559"/>
    </source>
</evidence>
<evidence type="ECO:0000313" key="1">
    <source>
        <dbReference type="EMBL" id="SYV97747.1"/>
    </source>
</evidence>
<protein>
    <submittedName>
        <fullName evidence="1">Uncharacterized protein</fullName>
    </submittedName>
</protein>
<reference evidence="2" key="1">
    <citation type="submission" date="2018-06" db="EMBL/GenBank/DDBJ databases">
        <authorList>
            <consortium name="Pathogen Informatics"/>
        </authorList>
    </citation>
    <scope>NUCLEOTIDE SEQUENCE [LARGE SCALE GENOMIC DNA]</scope>
    <source>
        <strain evidence="2">NCTC10132</strain>
    </source>
</reference>
<dbReference type="KEGG" id="medw:NCTC10132_01115"/>
<dbReference type="EMBL" id="LS991951">
    <property type="protein sequence ID" value="SYV97747.1"/>
    <property type="molecule type" value="Genomic_DNA"/>
</dbReference>
<dbReference type="AlphaFoldDB" id="A0A3B0PPL8"/>
<accession>A0A3B0PPL8</accession>
<proteinExistence type="predicted"/>
<keyword evidence="2" id="KW-1185">Reference proteome</keyword>
<organism evidence="1 2">
    <name type="scientific">Mycoplasmopsis edwardii</name>
    <dbReference type="NCBI Taxonomy" id="53558"/>
    <lineage>
        <taxon>Bacteria</taxon>
        <taxon>Bacillati</taxon>
        <taxon>Mycoplasmatota</taxon>
        <taxon>Mycoplasmoidales</taxon>
        <taxon>Metamycoplasmataceae</taxon>
        <taxon>Mycoplasmopsis</taxon>
    </lineage>
</organism>
<sequence>MNSNNGAECFTPSPSVHSIVLANFNNDNAAVESPTNLFPSSLIASTKAFNESPALIPGW</sequence>
<feature type="non-terminal residue" evidence="1">
    <location>
        <position position="59"/>
    </location>
</feature>
<name>A0A3B0PPL8_9BACT</name>
<gene>
    <name evidence="1" type="ORF">NCTC10132_01115</name>
</gene>
<dbReference type="Proteomes" id="UP000257559">
    <property type="component" value="Chromosome"/>
</dbReference>